<proteinExistence type="predicted"/>
<name>A0ABX0K4A7_9PROT</name>
<comment type="caution">
    <text evidence="1">The sequence shown here is derived from an EMBL/GenBank/DDBJ whole genome shotgun (WGS) entry which is preliminary data.</text>
</comment>
<sequence>MNAFTSSPHVFIATPCFGGLVTQNYMQSIIGCMATAQQSGIELTLSMIGNDALITRSRNTLLHQFMAQSSASHILFIDSDIGFAPDALPRIVNAGKDLVAGLYPLKDRYWDALTEAQTRRGETPATASLRYVGETEALHEQQHPVGTEGALVKAAYAGTGFMLISRNAVSQMIQAYPETRYSRIDAPVGQDESAPVAETEAYALFDCMIDPETKTYLSEDFAFCRRWRAIGGEVWLDPSLVLTHTGSSTFAGDPSVRVGIIRPARSAA</sequence>
<evidence type="ECO:0000313" key="1">
    <source>
        <dbReference type="EMBL" id="NHO31209.1"/>
    </source>
</evidence>
<dbReference type="Gene3D" id="3.90.550.10">
    <property type="entry name" value="Spore Coat Polysaccharide Biosynthesis Protein SpsA, Chain A"/>
    <property type="match status" value="1"/>
</dbReference>
<dbReference type="SUPFAM" id="SSF53448">
    <property type="entry name" value="Nucleotide-diphospho-sugar transferases"/>
    <property type="match status" value="1"/>
</dbReference>
<organism evidence="1 2">
    <name type="scientific">Acetobacter fallax</name>
    <dbReference type="NCBI Taxonomy" id="1737473"/>
    <lineage>
        <taxon>Bacteria</taxon>
        <taxon>Pseudomonadati</taxon>
        <taxon>Pseudomonadota</taxon>
        <taxon>Alphaproteobacteria</taxon>
        <taxon>Acetobacterales</taxon>
        <taxon>Acetobacteraceae</taxon>
        <taxon>Acetobacter</taxon>
    </lineage>
</organism>
<keyword evidence="2" id="KW-1185">Reference proteome</keyword>
<dbReference type="InterPro" id="IPR029044">
    <property type="entry name" value="Nucleotide-diphossugar_trans"/>
</dbReference>
<protein>
    <recommendedName>
        <fullName evidence="3">Glycosyltransferase</fullName>
    </recommendedName>
</protein>
<dbReference type="EMBL" id="WOSW01000001">
    <property type="protein sequence ID" value="NHO31209.1"/>
    <property type="molecule type" value="Genomic_DNA"/>
</dbReference>
<reference evidence="1 2" key="1">
    <citation type="journal article" date="2020" name="Int. J. Syst. Evol. Microbiol.">
        <title>Novel acetic acid bacteria from cider fermentations: Acetobacter conturbans sp. nov. and Acetobacter fallax sp. nov.</title>
        <authorList>
            <person name="Sombolestani A.S."/>
            <person name="Cleenwerck I."/>
            <person name="Cnockaert M."/>
            <person name="Borremans W."/>
            <person name="Wieme A.D."/>
            <person name="De Vuyst L."/>
            <person name="Vandamme P."/>
        </authorList>
    </citation>
    <scope>NUCLEOTIDE SEQUENCE [LARGE SCALE GENOMIC DNA]</scope>
    <source>
        <strain evidence="1 2">LMG 1637</strain>
    </source>
</reference>
<accession>A0ABX0K4A7</accession>
<dbReference type="RefSeq" id="WP_173575784.1">
    <property type="nucleotide sequence ID" value="NZ_WOSW01000001.1"/>
</dbReference>
<evidence type="ECO:0008006" key="3">
    <source>
        <dbReference type="Google" id="ProtNLM"/>
    </source>
</evidence>
<evidence type="ECO:0000313" key="2">
    <source>
        <dbReference type="Proteomes" id="UP000615326"/>
    </source>
</evidence>
<dbReference type="Proteomes" id="UP000615326">
    <property type="component" value="Unassembled WGS sequence"/>
</dbReference>
<gene>
    <name evidence="1" type="ORF">GOB84_01275</name>
</gene>